<organism evidence="2">
    <name type="scientific">marine sediment metagenome</name>
    <dbReference type="NCBI Taxonomy" id="412755"/>
    <lineage>
        <taxon>unclassified sequences</taxon>
        <taxon>metagenomes</taxon>
        <taxon>ecological metagenomes</taxon>
    </lineage>
</organism>
<proteinExistence type="predicted"/>
<comment type="caution">
    <text evidence="2">The sequence shown here is derived from an EMBL/GenBank/DDBJ whole genome shotgun (WGS) entry which is preliminary data.</text>
</comment>
<sequence length="74" mass="8283">MDAKKQVPSSNIQMLTAKEAGQICKISKRSWFRLSASGKIPSSVRIGGSVRWRLSDIESWLAMGCPDRKIFDAR</sequence>
<reference evidence="2" key="1">
    <citation type="journal article" date="2015" name="Nature">
        <title>Complex archaea that bridge the gap between prokaryotes and eukaryotes.</title>
        <authorList>
            <person name="Spang A."/>
            <person name="Saw J.H."/>
            <person name="Jorgensen S.L."/>
            <person name="Zaremba-Niedzwiedzka K."/>
            <person name="Martijn J."/>
            <person name="Lind A.E."/>
            <person name="van Eijk R."/>
            <person name="Schleper C."/>
            <person name="Guy L."/>
            <person name="Ettema T.J."/>
        </authorList>
    </citation>
    <scope>NUCLEOTIDE SEQUENCE</scope>
</reference>
<dbReference type="EMBL" id="LAZR01053867">
    <property type="protein sequence ID" value="KKK79788.1"/>
    <property type="molecule type" value="Genomic_DNA"/>
</dbReference>
<accession>A0A0F8YEC9</accession>
<protein>
    <recommendedName>
        <fullName evidence="1">Helix-turn-helix domain-containing protein</fullName>
    </recommendedName>
</protein>
<dbReference type="Pfam" id="PF12728">
    <property type="entry name" value="HTH_17"/>
    <property type="match status" value="1"/>
</dbReference>
<name>A0A0F8YEC9_9ZZZZ</name>
<dbReference type="AlphaFoldDB" id="A0A0F8YEC9"/>
<gene>
    <name evidence="2" type="ORF">LCGC14_2830010</name>
</gene>
<feature type="domain" description="Helix-turn-helix" evidence="1">
    <location>
        <begin position="14"/>
        <end position="62"/>
    </location>
</feature>
<evidence type="ECO:0000259" key="1">
    <source>
        <dbReference type="Pfam" id="PF12728"/>
    </source>
</evidence>
<evidence type="ECO:0000313" key="2">
    <source>
        <dbReference type="EMBL" id="KKK79788.1"/>
    </source>
</evidence>
<dbReference type="Gene3D" id="1.10.238.160">
    <property type="match status" value="1"/>
</dbReference>
<dbReference type="InterPro" id="IPR041657">
    <property type="entry name" value="HTH_17"/>
</dbReference>